<dbReference type="AlphaFoldDB" id="A0AAW2EFX6"/>
<dbReference type="EMBL" id="JADYXP020000024">
    <property type="protein sequence ID" value="KAL0101840.1"/>
    <property type="molecule type" value="Genomic_DNA"/>
</dbReference>
<name>A0AAW2EFX6_9HYME</name>
<evidence type="ECO:0000313" key="2">
    <source>
        <dbReference type="Proteomes" id="UP001430953"/>
    </source>
</evidence>
<keyword evidence="2" id="KW-1185">Reference proteome</keyword>
<proteinExistence type="predicted"/>
<dbReference type="Proteomes" id="UP001430953">
    <property type="component" value="Unassembled WGS sequence"/>
</dbReference>
<organism evidence="1 2">
    <name type="scientific">Cardiocondyla obscurior</name>
    <dbReference type="NCBI Taxonomy" id="286306"/>
    <lineage>
        <taxon>Eukaryota</taxon>
        <taxon>Metazoa</taxon>
        <taxon>Ecdysozoa</taxon>
        <taxon>Arthropoda</taxon>
        <taxon>Hexapoda</taxon>
        <taxon>Insecta</taxon>
        <taxon>Pterygota</taxon>
        <taxon>Neoptera</taxon>
        <taxon>Endopterygota</taxon>
        <taxon>Hymenoptera</taxon>
        <taxon>Apocrita</taxon>
        <taxon>Aculeata</taxon>
        <taxon>Formicoidea</taxon>
        <taxon>Formicidae</taxon>
        <taxon>Myrmicinae</taxon>
        <taxon>Cardiocondyla</taxon>
    </lineage>
</organism>
<gene>
    <name evidence="1" type="ORF">PUN28_019173</name>
</gene>
<protein>
    <recommendedName>
        <fullName evidence="3">Ribosomal protein S14</fullName>
    </recommendedName>
</protein>
<sequence length="56" mass="6759">MSRNVLSTLNNKSMYNKYVNICCDKQKQKKQSSIRNVLFQNTYRVVSRKMRKISWV</sequence>
<accession>A0AAW2EFX6</accession>
<comment type="caution">
    <text evidence="1">The sequence shown here is derived from an EMBL/GenBank/DDBJ whole genome shotgun (WGS) entry which is preliminary data.</text>
</comment>
<reference evidence="1 2" key="1">
    <citation type="submission" date="2023-03" db="EMBL/GenBank/DDBJ databases">
        <title>High recombination rates correlate with genetic variation in Cardiocondyla obscurior ants.</title>
        <authorList>
            <person name="Errbii M."/>
        </authorList>
    </citation>
    <scope>NUCLEOTIDE SEQUENCE [LARGE SCALE GENOMIC DNA]</scope>
    <source>
        <strain evidence="1">Alpha-2009</strain>
        <tissue evidence="1">Whole body</tissue>
    </source>
</reference>
<evidence type="ECO:0008006" key="3">
    <source>
        <dbReference type="Google" id="ProtNLM"/>
    </source>
</evidence>
<evidence type="ECO:0000313" key="1">
    <source>
        <dbReference type="EMBL" id="KAL0101840.1"/>
    </source>
</evidence>